<dbReference type="InterPro" id="IPR000209">
    <property type="entry name" value="Peptidase_S8/S53_dom"/>
</dbReference>
<dbReference type="Pfam" id="PF09286">
    <property type="entry name" value="Pro-kuma_activ"/>
    <property type="match status" value="1"/>
</dbReference>
<comment type="caution">
    <text evidence="15">The sequence shown here is derived from an EMBL/GenBank/DDBJ whole genome shotgun (WGS) entry which is preliminary data.</text>
</comment>
<comment type="cofactor">
    <cofactor evidence="11">
        <name>Ca(2+)</name>
        <dbReference type="ChEBI" id="CHEBI:29108"/>
    </cofactor>
    <text evidence="11">Binds 1 Ca(2+) ion per subunit.</text>
</comment>
<dbReference type="PANTHER" id="PTHR14218:SF15">
    <property type="entry name" value="TRIPEPTIDYL-PEPTIDASE 1"/>
    <property type="match status" value="1"/>
</dbReference>
<feature type="binding site" evidence="11">
    <location>
        <position position="619"/>
    </location>
    <ligand>
        <name>Ca(2+)</name>
        <dbReference type="ChEBI" id="CHEBI:29108"/>
    </ligand>
</feature>
<dbReference type="AlphaFoldDB" id="A0AAV9HF30"/>
<dbReference type="SMART" id="SM00944">
    <property type="entry name" value="Pro-kuma_activ"/>
    <property type="match status" value="1"/>
</dbReference>
<feature type="signal peptide" evidence="13">
    <location>
        <begin position="1"/>
        <end position="19"/>
    </location>
</feature>
<dbReference type="GO" id="GO:0046872">
    <property type="term" value="F:metal ion binding"/>
    <property type="evidence" value="ECO:0007669"/>
    <property type="project" value="UniProtKB-UniRule"/>
</dbReference>
<proteinExistence type="predicted"/>
<dbReference type="SUPFAM" id="SSF52743">
    <property type="entry name" value="Subtilisin-like"/>
    <property type="match status" value="1"/>
</dbReference>
<evidence type="ECO:0000256" key="3">
    <source>
        <dbReference type="ARBA" id="ARBA00004239"/>
    </source>
</evidence>
<evidence type="ECO:0000256" key="7">
    <source>
        <dbReference type="ARBA" id="ARBA00022801"/>
    </source>
</evidence>
<feature type="active site" description="Charge relay system" evidence="11">
    <location>
        <position position="342"/>
    </location>
</feature>
<keyword evidence="8 11" id="KW-0720">Serine protease</keyword>
<dbReference type="InterPro" id="IPR023828">
    <property type="entry name" value="Peptidase_S8_Ser-AS"/>
</dbReference>
<dbReference type="Pfam" id="PF00082">
    <property type="entry name" value="Peptidase_S8"/>
    <property type="match status" value="1"/>
</dbReference>
<dbReference type="Proteomes" id="UP001321749">
    <property type="component" value="Unassembled WGS sequence"/>
</dbReference>
<dbReference type="PROSITE" id="PS00138">
    <property type="entry name" value="SUBTILASE_SER"/>
    <property type="match status" value="1"/>
</dbReference>
<dbReference type="GO" id="GO:0004252">
    <property type="term" value="F:serine-type endopeptidase activity"/>
    <property type="evidence" value="ECO:0007669"/>
    <property type="project" value="UniProtKB-UniRule"/>
</dbReference>
<evidence type="ECO:0000256" key="12">
    <source>
        <dbReference type="SAM" id="MobiDB-lite"/>
    </source>
</evidence>
<keyword evidence="16" id="KW-1185">Reference proteome</keyword>
<dbReference type="InterPro" id="IPR036852">
    <property type="entry name" value="Peptidase_S8/S53_dom_sf"/>
</dbReference>
<reference evidence="15" key="1">
    <citation type="journal article" date="2023" name="Mol. Phylogenet. Evol.">
        <title>Genome-scale phylogeny and comparative genomics of the fungal order Sordariales.</title>
        <authorList>
            <person name="Hensen N."/>
            <person name="Bonometti L."/>
            <person name="Westerberg I."/>
            <person name="Brannstrom I.O."/>
            <person name="Guillou S."/>
            <person name="Cros-Aarteil S."/>
            <person name="Calhoun S."/>
            <person name="Haridas S."/>
            <person name="Kuo A."/>
            <person name="Mondo S."/>
            <person name="Pangilinan J."/>
            <person name="Riley R."/>
            <person name="LaButti K."/>
            <person name="Andreopoulos B."/>
            <person name="Lipzen A."/>
            <person name="Chen C."/>
            <person name="Yan M."/>
            <person name="Daum C."/>
            <person name="Ng V."/>
            <person name="Clum A."/>
            <person name="Steindorff A."/>
            <person name="Ohm R.A."/>
            <person name="Martin F."/>
            <person name="Silar P."/>
            <person name="Natvig D.O."/>
            <person name="Lalanne C."/>
            <person name="Gautier V."/>
            <person name="Ament-Velasquez S.L."/>
            <person name="Kruys A."/>
            <person name="Hutchinson M.I."/>
            <person name="Powell A.J."/>
            <person name="Barry K."/>
            <person name="Miller A.N."/>
            <person name="Grigoriev I.V."/>
            <person name="Debuchy R."/>
            <person name="Gladieux P."/>
            <person name="Hiltunen Thoren M."/>
            <person name="Johannesson H."/>
        </authorList>
    </citation>
    <scope>NUCLEOTIDE SEQUENCE</scope>
    <source>
        <strain evidence="15">PSN324</strain>
    </source>
</reference>
<evidence type="ECO:0000259" key="14">
    <source>
        <dbReference type="PROSITE" id="PS51695"/>
    </source>
</evidence>
<dbReference type="CDD" id="cd11377">
    <property type="entry name" value="Pro-peptidase_S53"/>
    <property type="match status" value="1"/>
</dbReference>
<organism evidence="15 16">
    <name type="scientific">Cladorrhinum samala</name>
    <dbReference type="NCBI Taxonomy" id="585594"/>
    <lineage>
        <taxon>Eukaryota</taxon>
        <taxon>Fungi</taxon>
        <taxon>Dikarya</taxon>
        <taxon>Ascomycota</taxon>
        <taxon>Pezizomycotina</taxon>
        <taxon>Sordariomycetes</taxon>
        <taxon>Sordariomycetidae</taxon>
        <taxon>Sordariales</taxon>
        <taxon>Podosporaceae</taxon>
        <taxon>Cladorrhinum</taxon>
    </lineage>
</organism>
<keyword evidence="5 11" id="KW-0645">Protease</keyword>
<keyword evidence="6 11" id="KW-0479">Metal-binding</keyword>
<feature type="domain" description="Peptidase S53" evidence="14">
    <location>
        <begin position="255"/>
        <end position="665"/>
    </location>
</feature>
<feature type="binding site" evidence="11">
    <location>
        <position position="644"/>
    </location>
    <ligand>
        <name>Ca(2+)</name>
        <dbReference type="ChEBI" id="CHEBI:29108"/>
    </ligand>
</feature>
<gene>
    <name evidence="15" type="ORF">QBC42DRAFT_300323</name>
</gene>
<evidence type="ECO:0000256" key="1">
    <source>
        <dbReference type="ARBA" id="ARBA00001910"/>
    </source>
</evidence>
<feature type="compositionally biased region" description="Pro residues" evidence="12">
    <location>
        <begin position="188"/>
        <end position="201"/>
    </location>
</feature>
<keyword evidence="13" id="KW-0732">Signal</keyword>
<feature type="region of interest" description="Disordered" evidence="12">
    <location>
        <begin position="179"/>
        <end position="246"/>
    </location>
</feature>
<feature type="chain" id="PRO_5043508023" description="tripeptidyl-peptidase II" evidence="13">
    <location>
        <begin position="20"/>
        <end position="665"/>
    </location>
</feature>
<evidence type="ECO:0000313" key="16">
    <source>
        <dbReference type="Proteomes" id="UP001321749"/>
    </source>
</evidence>
<keyword evidence="10" id="KW-0865">Zymogen</keyword>
<dbReference type="InterPro" id="IPR030400">
    <property type="entry name" value="Sedolisin_dom"/>
</dbReference>
<dbReference type="GO" id="GO:0008240">
    <property type="term" value="F:tripeptidyl-peptidase activity"/>
    <property type="evidence" value="ECO:0007669"/>
    <property type="project" value="UniProtKB-EC"/>
</dbReference>
<keyword evidence="7 11" id="KW-0378">Hydrolase</keyword>
<feature type="active site" description="Charge relay system" evidence="11">
    <location>
        <position position="346"/>
    </location>
</feature>
<evidence type="ECO:0000256" key="9">
    <source>
        <dbReference type="ARBA" id="ARBA00022837"/>
    </source>
</evidence>
<dbReference type="CDD" id="cd04056">
    <property type="entry name" value="Peptidases_S53"/>
    <property type="match status" value="1"/>
</dbReference>
<evidence type="ECO:0000256" key="13">
    <source>
        <dbReference type="SAM" id="SignalP"/>
    </source>
</evidence>
<evidence type="ECO:0000256" key="10">
    <source>
        <dbReference type="ARBA" id="ARBA00023145"/>
    </source>
</evidence>
<name>A0AAV9HF30_9PEZI</name>
<dbReference type="SUPFAM" id="SSF54897">
    <property type="entry name" value="Protease propeptides/inhibitors"/>
    <property type="match status" value="1"/>
</dbReference>
<dbReference type="InterPro" id="IPR050819">
    <property type="entry name" value="Tripeptidyl-peptidase_I"/>
</dbReference>
<dbReference type="Gene3D" id="3.40.50.200">
    <property type="entry name" value="Peptidase S8/S53 domain"/>
    <property type="match status" value="1"/>
</dbReference>
<comment type="function">
    <text evidence="2">Secreted tripeptidyl-peptidase which degrades proteins at acidic pHs and is involved in virulence.</text>
</comment>
<evidence type="ECO:0000256" key="8">
    <source>
        <dbReference type="ARBA" id="ARBA00022825"/>
    </source>
</evidence>
<keyword evidence="9 11" id="KW-0106">Calcium</keyword>
<comment type="subcellular location">
    <subcellularLocation>
        <location evidence="3">Secreted</location>
        <location evidence="3">Extracellular space</location>
    </subcellularLocation>
</comment>
<feature type="binding site" evidence="11">
    <location>
        <position position="646"/>
    </location>
    <ligand>
        <name>Ca(2+)</name>
        <dbReference type="ChEBI" id="CHEBI:29108"/>
    </ligand>
</feature>
<dbReference type="GO" id="GO:0006508">
    <property type="term" value="P:proteolysis"/>
    <property type="evidence" value="ECO:0007669"/>
    <property type="project" value="UniProtKB-KW"/>
</dbReference>
<evidence type="ECO:0000256" key="11">
    <source>
        <dbReference type="PROSITE-ProRule" id="PRU01032"/>
    </source>
</evidence>
<evidence type="ECO:0000256" key="5">
    <source>
        <dbReference type="ARBA" id="ARBA00022670"/>
    </source>
</evidence>
<accession>A0AAV9HF30</accession>
<sequence>MWQPLVLALLGLSIPSVHAATSVILENAKEMPSGWSVERNASSSDTITLFVALKEPGVTELKSKLSQRQNPADPHHGRHMTRDQVFNYMQPKQQTTAAVTTWLKSHGIKSFKTQGSLISFEATAKTVKELFQADLKYYSYSEGKNDKPSTPVLRTRSYSIPSPLLRYIDFIHPLTNFMPPPRPRHPPKSLPPKPKPQPHPKPWWWLPGSKPHHGSHDNPSSTTRPIGVPTIPPQLEEGGDEDEEYYEPNLPCLLTTTPSCIKQLYNLTYSPPESSPSSSSPVRFAVAGFLDQFIHSSDVSLFLSQYTGNPAVGVASVPDRFSTVLLNSATNPQSPPSLAGMEASLDVQYAIALGHPANVSYILTGGKGVKLSPEGDAIPDGDNEPYLEMLNYLLGLPDSEVPHVLSISYADDELSVPIPYARKVCDLFGALTARGTTVLVASGDGGAAGTGHTSCETGNLNGGIKKKGYVTTFPASCPYVTAVGAVDNVAPPVKGEWFSAGGFSDLFGRQAAAGWQEEAVSKFLQSLPSSSSSSTENEDRRQLFNSSGRAVPDISAVGSNFQIIVGGQMTEVLGTSASTPVVAAMVALVNDKRMRAGKPPLGWLNPLLYSGKVREVLRDVTEGESYGCKFSDGTQAKGWQAAAGWDPVTGLGTVDDFWEFLQVLS</sequence>
<dbReference type="InterPro" id="IPR015366">
    <property type="entry name" value="S53_propep"/>
</dbReference>
<reference evidence="15" key="2">
    <citation type="submission" date="2023-06" db="EMBL/GenBank/DDBJ databases">
        <authorList>
            <consortium name="Lawrence Berkeley National Laboratory"/>
            <person name="Mondo S.J."/>
            <person name="Hensen N."/>
            <person name="Bonometti L."/>
            <person name="Westerberg I."/>
            <person name="Brannstrom I.O."/>
            <person name="Guillou S."/>
            <person name="Cros-Aarteil S."/>
            <person name="Calhoun S."/>
            <person name="Haridas S."/>
            <person name="Kuo A."/>
            <person name="Pangilinan J."/>
            <person name="Riley R."/>
            <person name="Labutti K."/>
            <person name="Andreopoulos B."/>
            <person name="Lipzen A."/>
            <person name="Chen C."/>
            <person name="Yanf M."/>
            <person name="Daum C."/>
            <person name="Ng V."/>
            <person name="Clum A."/>
            <person name="Steindorff A."/>
            <person name="Ohm R."/>
            <person name="Martin F."/>
            <person name="Silar P."/>
            <person name="Natvig D."/>
            <person name="Lalanne C."/>
            <person name="Gautier V."/>
            <person name="Ament-Velasquez S.L."/>
            <person name="Kruys A."/>
            <person name="Hutchinson M.I."/>
            <person name="Powell A.J."/>
            <person name="Barry K."/>
            <person name="Miller A.N."/>
            <person name="Grigoriev I.V."/>
            <person name="Debuchy R."/>
            <person name="Gladieux P."/>
            <person name="Thoren M.H."/>
            <person name="Johannesson H."/>
        </authorList>
    </citation>
    <scope>NUCLEOTIDE SEQUENCE</scope>
    <source>
        <strain evidence="15">PSN324</strain>
    </source>
</reference>
<evidence type="ECO:0000256" key="2">
    <source>
        <dbReference type="ARBA" id="ARBA00002451"/>
    </source>
</evidence>
<feature type="binding site" evidence="11">
    <location>
        <position position="620"/>
    </location>
    <ligand>
        <name>Ca(2+)</name>
        <dbReference type="ChEBI" id="CHEBI:29108"/>
    </ligand>
</feature>
<dbReference type="EMBL" id="MU865071">
    <property type="protein sequence ID" value="KAK4458390.1"/>
    <property type="molecule type" value="Genomic_DNA"/>
</dbReference>
<evidence type="ECO:0000256" key="4">
    <source>
        <dbReference type="ARBA" id="ARBA00012462"/>
    </source>
</evidence>
<dbReference type="EC" id="3.4.14.10" evidence="4"/>
<evidence type="ECO:0000313" key="15">
    <source>
        <dbReference type="EMBL" id="KAK4458390.1"/>
    </source>
</evidence>
<feature type="active site" description="Charge relay system" evidence="11">
    <location>
        <position position="576"/>
    </location>
</feature>
<feature type="compositionally biased region" description="Acidic residues" evidence="12">
    <location>
        <begin position="237"/>
        <end position="246"/>
    </location>
</feature>
<evidence type="ECO:0000256" key="6">
    <source>
        <dbReference type="ARBA" id="ARBA00022723"/>
    </source>
</evidence>
<dbReference type="PANTHER" id="PTHR14218">
    <property type="entry name" value="PROTEASE S8 TRIPEPTIDYL PEPTIDASE I CLN2"/>
    <property type="match status" value="1"/>
</dbReference>
<protein>
    <recommendedName>
        <fullName evidence="4">tripeptidyl-peptidase II</fullName>
        <ecNumber evidence="4">3.4.14.10</ecNumber>
    </recommendedName>
</protein>
<comment type="catalytic activity">
    <reaction evidence="1">
        <text>Release of an N-terminal tripeptide from a polypeptide.</text>
        <dbReference type="EC" id="3.4.14.10"/>
    </reaction>
</comment>
<dbReference type="GO" id="GO:0005576">
    <property type="term" value="C:extracellular region"/>
    <property type="evidence" value="ECO:0007669"/>
    <property type="project" value="UniProtKB-SubCell"/>
</dbReference>
<dbReference type="PROSITE" id="PS51695">
    <property type="entry name" value="SEDOLISIN"/>
    <property type="match status" value="1"/>
</dbReference>